<keyword evidence="2" id="KW-1133">Transmembrane helix</keyword>
<name>A0A401QG31_SCYTO</name>
<dbReference type="EMBL" id="BFAA01062027">
    <property type="protein sequence ID" value="GCB84345.1"/>
    <property type="molecule type" value="Genomic_DNA"/>
</dbReference>
<organism evidence="4 5">
    <name type="scientific">Scyliorhinus torazame</name>
    <name type="common">Cloudy catshark</name>
    <name type="synonym">Catulus torazame</name>
    <dbReference type="NCBI Taxonomy" id="75743"/>
    <lineage>
        <taxon>Eukaryota</taxon>
        <taxon>Metazoa</taxon>
        <taxon>Chordata</taxon>
        <taxon>Craniata</taxon>
        <taxon>Vertebrata</taxon>
        <taxon>Chondrichthyes</taxon>
        <taxon>Elasmobranchii</taxon>
        <taxon>Galeomorphii</taxon>
        <taxon>Galeoidea</taxon>
        <taxon>Carcharhiniformes</taxon>
        <taxon>Scyliorhinidae</taxon>
        <taxon>Scyliorhinus</taxon>
    </lineage>
</organism>
<dbReference type="STRING" id="75743.A0A401QG31"/>
<keyword evidence="5" id="KW-1185">Reference proteome</keyword>
<dbReference type="Gene3D" id="2.60.40.10">
    <property type="entry name" value="Immunoglobulins"/>
    <property type="match status" value="1"/>
</dbReference>
<dbReference type="OrthoDB" id="9949829at2759"/>
<dbReference type="PROSITE" id="PS50853">
    <property type="entry name" value="FN3"/>
    <property type="match status" value="1"/>
</dbReference>
<feature type="transmembrane region" description="Helical" evidence="2">
    <location>
        <begin position="177"/>
        <end position="201"/>
    </location>
</feature>
<dbReference type="InterPro" id="IPR013783">
    <property type="entry name" value="Ig-like_fold"/>
</dbReference>
<proteinExistence type="predicted"/>
<dbReference type="InterPro" id="IPR036116">
    <property type="entry name" value="FN3_sf"/>
</dbReference>
<feature type="compositionally biased region" description="Basic and acidic residues" evidence="1">
    <location>
        <begin position="224"/>
        <end position="233"/>
    </location>
</feature>
<protein>
    <recommendedName>
        <fullName evidence="3">Fibronectin type-III domain-containing protein</fullName>
    </recommendedName>
</protein>
<accession>A0A401QG31</accession>
<dbReference type="Proteomes" id="UP000288216">
    <property type="component" value="Unassembled WGS sequence"/>
</dbReference>
<keyword evidence="2" id="KW-0472">Membrane</keyword>
<feature type="non-terminal residue" evidence="4">
    <location>
        <position position="1"/>
    </location>
</feature>
<dbReference type="SMART" id="SM00060">
    <property type="entry name" value="FN3"/>
    <property type="match status" value="1"/>
</dbReference>
<feature type="region of interest" description="Disordered" evidence="1">
    <location>
        <begin position="11"/>
        <end position="31"/>
    </location>
</feature>
<dbReference type="SUPFAM" id="SSF49265">
    <property type="entry name" value="Fibronectin type III"/>
    <property type="match status" value="1"/>
</dbReference>
<evidence type="ECO:0000256" key="2">
    <source>
        <dbReference type="SAM" id="Phobius"/>
    </source>
</evidence>
<evidence type="ECO:0000256" key="1">
    <source>
        <dbReference type="SAM" id="MobiDB-lite"/>
    </source>
</evidence>
<keyword evidence="2" id="KW-0812">Transmembrane</keyword>
<dbReference type="CDD" id="cd00063">
    <property type="entry name" value="FN3"/>
    <property type="match status" value="1"/>
</dbReference>
<reference evidence="4 5" key="1">
    <citation type="journal article" date="2018" name="Nat. Ecol. Evol.">
        <title>Shark genomes provide insights into elasmobranch evolution and the origin of vertebrates.</title>
        <authorList>
            <person name="Hara Y"/>
            <person name="Yamaguchi K"/>
            <person name="Onimaru K"/>
            <person name="Kadota M"/>
            <person name="Koyanagi M"/>
            <person name="Keeley SD"/>
            <person name="Tatsumi K"/>
            <person name="Tanaka K"/>
            <person name="Motone F"/>
            <person name="Kageyama Y"/>
            <person name="Nozu R"/>
            <person name="Adachi N"/>
            <person name="Nishimura O"/>
            <person name="Nakagawa R"/>
            <person name="Tanegashima C"/>
            <person name="Kiyatake I"/>
            <person name="Matsumoto R"/>
            <person name="Murakumo K"/>
            <person name="Nishida K"/>
            <person name="Terakita A"/>
            <person name="Kuratani S"/>
            <person name="Sato K"/>
            <person name="Hyodo S Kuraku.S."/>
        </authorList>
    </citation>
    <scope>NUCLEOTIDE SEQUENCE [LARGE SCALE GENOMIC DNA]</scope>
</reference>
<evidence type="ECO:0000313" key="5">
    <source>
        <dbReference type="Proteomes" id="UP000288216"/>
    </source>
</evidence>
<feature type="region of interest" description="Disordered" evidence="1">
    <location>
        <begin position="207"/>
        <end position="233"/>
    </location>
</feature>
<gene>
    <name evidence="4" type="ORF">scyTo_0024918</name>
</gene>
<comment type="caution">
    <text evidence="4">The sequence shown here is derived from an EMBL/GenBank/DDBJ whole genome shotgun (WGS) entry which is preliminary data.</text>
</comment>
<sequence length="233" mass="24725">GYIRIELFDEDYDDDGDYDEETPGPTAEGGPLARCDYDPCVDMQVPCAELQRATSCLCPGVSGEDVIPEQPRLWEVARVSGSAARVHWCAPPSTVDGYRLTYGPLGSPANASTQRLPSRARLFTLEGLTPGTGYRVCAVAYNRAGDSRLAEEDPPGPESGFGPCATFATMSGSALTLHISTAAVLLLLLVVACALLGCFCARRRRGAAAGPPEPSIGLQNPTYEEDKAGRPRS</sequence>
<evidence type="ECO:0000313" key="4">
    <source>
        <dbReference type="EMBL" id="GCB84345.1"/>
    </source>
</evidence>
<dbReference type="AlphaFoldDB" id="A0A401QG31"/>
<dbReference type="Pfam" id="PF00041">
    <property type="entry name" value="fn3"/>
    <property type="match status" value="1"/>
</dbReference>
<feature type="compositionally biased region" description="Acidic residues" evidence="1">
    <location>
        <begin position="11"/>
        <end position="22"/>
    </location>
</feature>
<dbReference type="InterPro" id="IPR003961">
    <property type="entry name" value="FN3_dom"/>
</dbReference>
<dbReference type="OMA" id="SCSALVW"/>
<feature type="domain" description="Fibronectin type-III" evidence="3">
    <location>
        <begin position="67"/>
        <end position="160"/>
    </location>
</feature>
<evidence type="ECO:0000259" key="3">
    <source>
        <dbReference type="PROSITE" id="PS50853"/>
    </source>
</evidence>